<proteinExistence type="predicted"/>
<organism evidence="4 5">
    <name type="scientific">Modicisalibacter muralis</name>
    <dbReference type="NCBI Taxonomy" id="119000"/>
    <lineage>
        <taxon>Bacteria</taxon>
        <taxon>Pseudomonadati</taxon>
        <taxon>Pseudomonadota</taxon>
        <taxon>Gammaproteobacteria</taxon>
        <taxon>Oceanospirillales</taxon>
        <taxon>Halomonadaceae</taxon>
        <taxon>Modicisalibacter</taxon>
    </lineage>
</organism>
<keyword evidence="4" id="KW-0808">Transferase</keyword>
<feature type="compositionally biased region" description="Low complexity" evidence="2">
    <location>
        <begin position="83"/>
        <end position="98"/>
    </location>
</feature>
<accession>A0A1G9NKY2</accession>
<feature type="coiled-coil region" evidence="1">
    <location>
        <begin position="280"/>
        <end position="307"/>
    </location>
</feature>
<evidence type="ECO:0000313" key="4">
    <source>
        <dbReference type="EMBL" id="SDL86973.1"/>
    </source>
</evidence>
<feature type="transmembrane region" description="Helical" evidence="3">
    <location>
        <begin position="178"/>
        <end position="198"/>
    </location>
</feature>
<keyword evidence="3" id="KW-0472">Membrane</keyword>
<dbReference type="RefSeq" id="WP_089729522.1">
    <property type="nucleotide sequence ID" value="NZ_FNGI01000008.1"/>
</dbReference>
<feature type="compositionally biased region" description="Low complexity" evidence="2">
    <location>
        <begin position="134"/>
        <end position="166"/>
    </location>
</feature>
<dbReference type="Pfam" id="PF04375">
    <property type="entry name" value="HemX"/>
    <property type="match status" value="1"/>
</dbReference>
<dbReference type="PANTHER" id="PTHR38043:SF1">
    <property type="entry name" value="PROTEIN HEMX"/>
    <property type="match status" value="1"/>
</dbReference>
<reference evidence="4 5" key="1">
    <citation type="submission" date="2016-10" db="EMBL/GenBank/DDBJ databases">
        <authorList>
            <person name="de Groot N.N."/>
        </authorList>
    </citation>
    <scope>NUCLEOTIDE SEQUENCE [LARGE SCALE GENOMIC DNA]</scope>
    <source>
        <strain evidence="4 5">DSM 14789</strain>
    </source>
</reference>
<evidence type="ECO:0000256" key="1">
    <source>
        <dbReference type="SAM" id="Coils"/>
    </source>
</evidence>
<evidence type="ECO:0000256" key="2">
    <source>
        <dbReference type="SAM" id="MobiDB-lite"/>
    </source>
</evidence>
<feature type="compositionally biased region" description="Basic and acidic residues" evidence="2">
    <location>
        <begin position="53"/>
        <end position="82"/>
    </location>
</feature>
<keyword evidence="3" id="KW-0812">Transmembrane</keyword>
<keyword evidence="1" id="KW-0175">Coiled coil</keyword>
<dbReference type="EMBL" id="FNGI01000008">
    <property type="protein sequence ID" value="SDL86973.1"/>
    <property type="molecule type" value="Genomic_DNA"/>
</dbReference>
<dbReference type="PANTHER" id="PTHR38043">
    <property type="entry name" value="PROTEIN HEMX"/>
    <property type="match status" value="1"/>
</dbReference>
<gene>
    <name evidence="4" type="ORF">SAMN05661010_02752</name>
</gene>
<keyword evidence="5" id="KW-1185">Reference proteome</keyword>
<feature type="compositionally biased region" description="Basic and acidic residues" evidence="2">
    <location>
        <begin position="1"/>
        <end position="12"/>
    </location>
</feature>
<feature type="coiled-coil region" evidence="1">
    <location>
        <begin position="214"/>
        <end position="256"/>
    </location>
</feature>
<protein>
    <submittedName>
        <fullName evidence="4">Uroporphyrin-3 C-methyltransferase</fullName>
    </submittedName>
</protein>
<evidence type="ECO:0000313" key="5">
    <source>
        <dbReference type="Proteomes" id="UP000198654"/>
    </source>
</evidence>
<dbReference type="GO" id="GO:0032259">
    <property type="term" value="P:methylation"/>
    <property type="evidence" value="ECO:0007669"/>
    <property type="project" value="UniProtKB-KW"/>
</dbReference>
<sequence length="503" mass="53930">MSKQEHDQDEPRAPSGAGKSDAPTDASQASTTDDESRSTDQDAASHRAGQKAADSDKRAAPGAKGEEDSAKSTDGNADRPASKGEAAPGGESASASKSTTQPEAPRSAAKRDSAQGKDDAQGKKAQGDKRQDKTPSAASGSAKSSTTTPGVTSGSGAASAGTSTTRGGQGDGGKAGKIALVLVVLLALVVLIGGWWGWQMLADQRQRLAQVESNASAIAEIESQLDQRDRQREQALQGMRDELQQYRESVNQTLDKVLAKLASEQQADPSDWIYAEVEYLLRLANQRLQLERDVEGAEALLRSADERLAQADNPALTPVRRAIQSELAALASVPRVDSTGLYLTLMAQQEQLAQLPLEQDVKQIAAKGGDTSPVSGGWRDQLTRFGQELKDLVVVRKHDQALEALLTPEQEAYLRQNVRLQLEQAQLALLNANPQLYRASLEKAVTLIEDYYDTDNQGVAESLEQLRTLADKTIRPELPDISGSLQALRDFMERRRDAGSADA</sequence>
<dbReference type="STRING" id="119000.SAMN05661010_02752"/>
<name>A0A1G9NKY2_9GAMM</name>
<dbReference type="Proteomes" id="UP000198654">
    <property type="component" value="Unassembled WGS sequence"/>
</dbReference>
<evidence type="ECO:0000256" key="3">
    <source>
        <dbReference type="SAM" id="Phobius"/>
    </source>
</evidence>
<keyword evidence="4" id="KW-0489">Methyltransferase</keyword>
<feature type="compositionally biased region" description="Basic and acidic residues" evidence="2">
    <location>
        <begin position="109"/>
        <end position="133"/>
    </location>
</feature>
<feature type="compositionally biased region" description="Basic and acidic residues" evidence="2">
    <location>
        <begin position="34"/>
        <end position="45"/>
    </location>
</feature>
<dbReference type="GO" id="GO:0008168">
    <property type="term" value="F:methyltransferase activity"/>
    <property type="evidence" value="ECO:0007669"/>
    <property type="project" value="UniProtKB-KW"/>
</dbReference>
<feature type="region of interest" description="Disordered" evidence="2">
    <location>
        <begin position="1"/>
        <end position="172"/>
    </location>
</feature>
<dbReference type="AlphaFoldDB" id="A0A1G9NKY2"/>
<dbReference type="InterPro" id="IPR007470">
    <property type="entry name" value="HemX"/>
</dbReference>
<dbReference type="OrthoDB" id="5739852at2"/>
<keyword evidence="3" id="KW-1133">Transmembrane helix</keyword>